<dbReference type="InterPro" id="IPR050951">
    <property type="entry name" value="Retrovirus_Pol_polyprotein"/>
</dbReference>
<dbReference type="EMBL" id="CAWYQH010000163">
    <property type="protein sequence ID" value="CAK8697215.1"/>
    <property type="molecule type" value="Genomic_DNA"/>
</dbReference>
<gene>
    <name evidence="3" type="ORF">CVLEPA_LOCUS30479</name>
</gene>
<keyword evidence="4" id="KW-1185">Reference proteome</keyword>
<dbReference type="PANTHER" id="PTHR37984">
    <property type="entry name" value="PROTEIN CBG26694"/>
    <property type="match status" value="1"/>
</dbReference>
<dbReference type="Gene3D" id="1.10.340.70">
    <property type="match status" value="1"/>
</dbReference>
<name>A0ABP0H3W2_CLALP</name>
<dbReference type="InterPro" id="IPR041588">
    <property type="entry name" value="Integrase_H2C2"/>
</dbReference>
<evidence type="ECO:0000256" key="1">
    <source>
        <dbReference type="ARBA" id="ARBA00039658"/>
    </source>
</evidence>
<dbReference type="Gene3D" id="3.30.420.10">
    <property type="entry name" value="Ribonuclease H-like superfamily/Ribonuclease H"/>
    <property type="match status" value="1"/>
</dbReference>
<dbReference type="InterPro" id="IPR001584">
    <property type="entry name" value="Integrase_cat-core"/>
</dbReference>
<accession>A0ABP0H3W2</accession>
<proteinExistence type="predicted"/>
<protein>
    <recommendedName>
        <fullName evidence="1">Gypsy retrotransposon integrase-like protein 1</fullName>
    </recommendedName>
</protein>
<evidence type="ECO:0000313" key="4">
    <source>
        <dbReference type="Proteomes" id="UP001642483"/>
    </source>
</evidence>
<dbReference type="Proteomes" id="UP001642483">
    <property type="component" value="Unassembled WGS sequence"/>
</dbReference>
<evidence type="ECO:0000259" key="2">
    <source>
        <dbReference type="PROSITE" id="PS50994"/>
    </source>
</evidence>
<dbReference type="InterPro" id="IPR012337">
    <property type="entry name" value="RNaseH-like_sf"/>
</dbReference>
<sequence length="436" mass="50795">MNKVEYDKIYNYIKKSEIPGELETSHARFGFKRKCRSYVLDEGEDAVYYIQKNKDGSIRRRSKVIVGTNDDAKAVFLEVHRENSFTHPGFNRTLQSISRKYFWPRMTYDITEWIRSCPICQKDDKTKLVQLKVTEPWEILTMSIIGPVNETAEGYKFIFTATDYYSKWVEAFPICNKYPAEVAACLKLIFYRHGACKSVLSDECIEFITEVNNELVKQLGIQHRIKAVYHPNIKTFDEKCAQQLNSTFLNLVVEHAFDWPHYIDGLLFTLRTKKHHITKFTPFYLIHRREARMPPVSSTDPVASIDSEFDLNTILEPNYETAANKDHLGEIRSHEKVMENVKSANLDQIIENAREWTESIEHRFTIGEKVLLVNSKKRPAETMGSDAPHSGPFVITDIKTNKVRLMCLKDSTQFKVMPSVERIIPYRESYKITMFE</sequence>
<organism evidence="3 4">
    <name type="scientific">Clavelina lepadiformis</name>
    <name type="common">Light-bulb sea squirt</name>
    <name type="synonym">Ascidia lepadiformis</name>
    <dbReference type="NCBI Taxonomy" id="159417"/>
    <lineage>
        <taxon>Eukaryota</taxon>
        <taxon>Metazoa</taxon>
        <taxon>Chordata</taxon>
        <taxon>Tunicata</taxon>
        <taxon>Ascidiacea</taxon>
        <taxon>Aplousobranchia</taxon>
        <taxon>Clavelinidae</taxon>
        <taxon>Clavelina</taxon>
    </lineage>
</organism>
<dbReference type="Pfam" id="PF17921">
    <property type="entry name" value="Integrase_H2C2"/>
    <property type="match status" value="1"/>
</dbReference>
<dbReference type="PANTHER" id="PTHR37984:SF5">
    <property type="entry name" value="PROTEIN NYNRIN-LIKE"/>
    <property type="match status" value="1"/>
</dbReference>
<feature type="domain" description="Integrase catalytic" evidence="2">
    <location>
        <begin position="132"/>
        <end position="290"/>
    </location>
</feature>
<reference evidence="3 4" key="1">
    <citation type="submission" date="2024-02" db="EMBL/GenBank/DDBJ databases">
        <authorList>
            <person name="Daric V."/>
            <person name="Darras S."/>
        </authorList>
    </citation>
    <scope>NUCLEOTIDE SEQUENCE [LARGE SCALE GENOMIC DNA]</scope>
</reference>
<dbReference type="PROSITE" id="PS50994">
    <property type="entry name" value="INTEGRASE"/>
    <property type="match status" value="1"/>
</dbReference>
<dbReference type="InterPro" id="IPR036397">
    <property type="entry name" value="RNaseH_sf"/>
</dbReference>
<comment type="caution">
    <text evidence="3">The sequence shown here is derived from an EMBL/GenBank/DDBJ whole genome shotgun (WGS) entry which is preliminary data.</text>
</comment>
<dbReference type="SUPFAM" id="SSF53098">
    <property type="entry name" value="Ribonuclease H-like"/>
    <property type="match status" value="1"/>
</dbReference>
<evidence type="ECO:0000313" key="3">
    <source>
        <dbReference type="EMBL" id="CAK8697215.1"/>
    </source>
</evidence>